<dbReference type="Proteomes" id="UP000321393">
    <property type="component" value="Unassembled WGS sequence"/>
</dbReference>
<organism evidence="4 6">
    <name type="scientific">Cucumis melo var. makuwa</name>
    <name type="common">Oriental melon</name>
    <dbReference type="NCBI Taxonomy" id="1194695"/>
    <lineage>
        <taxon>Eukaryota</taxon>
        <taxon>Viridiplantae</taxon>
        <taxon>Streptophyta</taxon>
        <taxon>Embryophyta</taxon>
        <taxon>Tracheophyta</taxon>
        <taxon>Spermatophyta</taxon>
        <taxon>Magnoliopsida</taxon>
        <taxon>eudicotyledons</taxon>
        <taxon>Gunneridae</taxon>
        <taxon>Pentapetalae</taxon>
        <taxon>rosids</taxon>
        <taxon>fabids</taxon>
        <taxon>Cucurbitales</taxon>
        <taxon>Cucurbitaceae</taxon>
        <taxon>Benincaseae</taxon>
        <taxon>Cucumis</taxon>
    </lineage>
</organism>
<dbReference type="OrthoDB" id="6776860at2759"/>
<evidence type="ECO:0000313" key="3">
    <source>
        <dbReference type="EMBL" id="KAA0040947.1"/>
    </source>
</evidence>
<dbReference type="Proteomes" id="UP000321947">
    <property type="component" value="Unassembled WGS sequence"/>
</dbReference>
<evidence type="ECO:0000313" key="4">
    <source>
        <dbReference type="EMBL" id="TYK20312.1"/>
    </source>
</evidence>
<proteinExistence type="predicted"/>
<dbReference type="InterPro" id="IPR041577">
    <property type="entry name" value="RT_RNaseH_2"/>
</dbReference>
<feature type="domain" description="Reverse transcriptase/retrotransposon-derived protein RNase H-like" evidence="2">
    <location>
        <begin position="346"/>
        <end position="418"/>
    </location>
</feature>
<dbReference type="Gene3D" id="3.10.10.10">
    <property type="entry name" value="HIV Type 1 Reverse Transcriptase, subunit A, domain 1"/>
    <property type="match status" value="2"/>
</dbReference>
<evidence type="ECO:0000259" key="2">
    <source>
        <dbReference type="Pfam" id="PF17919"/>
    </source>
</evidence>
<dbReference type="InterPro" id="IPR043128">
    <property type="entry name" value="Rev_trsase/Diguanyl_cyclase"/>
</dbReference>
<dbReference type="FunFam" id="3.30.70.270:FF:000003">
    <property type="entry name" value="Transposon Ty3-G Gag-Pol polyprotein"/>
    <property type="match status" value="1"/>
</dbReference>
<dbReference type="Pfam" id="PF00078">
    <property type="entry name" value="RVT_1"/>
    <property type="match status" value="1"/>
</dbReference>
<dbReference type="SUPFAM" id="SSF56672">
    <property type="entry name" value="DNA/RNA polymerases"/>
    <property type="match status" value="1"/>
</dbReference>
<evidence type="ECO:0000259" key="1">
    <source>
        <dbReference type="Pfam" id="PF00078"/>
    </source>
</evidence>
<dbReference type="AlphaFoldDB" id="A0A5D3D9R8"/>
<dbReference type="PANTHER" id="PTHR24559">
    <property type="entry name" value="TRANSPOSON TY3-I GAG-POL POLYPROTEIN"/>
    <property type="match status" value="1"/>
</dbReference>
<gene>
    <name evidence="4" type="ORF">E5676_scaffold708G00410</name>
    <name evidence="3" type="ORF">E6C27_scaffold125G001440</name>
</gene>
<dbReference type="EMBL" id="SSTD01006392">
    <property type="protein sequence ID" value="TYK20312.1"/>
    <property type="molecule type" value="Genomic_DNA"/>
</dbReference>
<dbReference type="EMBL" id="SSTE01017007">
    <property type="protein sequence ID" value="KAA0040947.1"/>
    <property type="molecule type" value="Genomic_DNA"/>
</dbReference>
<reference evidence="5 6" key="1">
    <citation type="submission" date="2019-08" db="EMBL/GenBank/DDBJ databases">
        <title>Draft genome sequences of two oriental melons (Cucumis melo L. var makuwa).</title>
        <authorList>
            <person name="Kwon S.-Y."/>
        </authorList>
    </citation>
    <scope>NUCLEOTIDE SEQUENCE [LARGE SCALE GENOMIC DNA]</scope>
    <source>
        <strain evidence="6">cv. Chang Bougi</strain>
        <strain evidence="5">cv. SW 3</strain>
        <tissue evidence="4">Leaf</tissue>
    </source>
</reference>
<dbReference type="CDD" id="cd01647">
    <property type="entry name" value="RT_LTR"/>
    <property type="match status" value="1"/>
</dbReference>
<evidence type="ECO:0000313" key="5">
    <source>
        <dbReference type="Proteomes" id="UP000321393"/>
    </source>
</evidence>
<dbReference type="CDD" id="cd00303">
    <property type="entry name" value="retropepsin_like"/>
    <property type="match status" value="1"/>
</dbReference>
<dbReference type="FunFam" id="3.10.20.370:FF:000001">
    <property type="entry name" value="Retrovirus-related Pol polyprotein from transposon 17.6-like protein"/>
    <property type="match status" value="1"/>
</dbReference>
<feature type="domain" description="Reverse transcriptase" evidence="1">
    <location>
        <begin position="195"/>
        <end position="314"/>
    </location>
</feature>
<dbReference type="Gene3D" id="2.40.70.10">
    <property type="entry name" value="Acid Proteases"/>
    <property type="match status" value="1"/>
</dbReference>
<dbReference type="Pfam" id="PF08284">
    <property type="entry name" value="RVP_2"/>
    <property type="match status" value="1"/>
</dbReference>
<comment type="caution">
    <text evidence="4">The sequence shown here is derived from an EMBL/GenBank/DDBJ whole genome shotgun (WGS) entry which is preliminary data.</text>
</comment>
<protein>
    <submittedName>
        <fullName evidence="4">Ty3-gypsy retrotransposon protein</fullName>
    </submittedName>
</protein>
<dbReference type="Pfam" id="PF17919">
    <property type="entry name" value="RT_RNaseH_2"/>
    <property type="match status" value="1"/>
</dbReference>
<dbReference type="InterPro" id="IPR021109">
    <property type="entry name" value="Peptidase_aspartic_dom_sf"/>
</dbReference>
<evidence type="ECO:0000313" key="6">
    <source>
        <dbReference type="Proteomes" id="UP000321947"/>
    </source>
</evidence>
<name>A0A5D3D9R8_CUCMM</name>
<dbReference type="PANTHER" id="PTHR24559:SF444">
    <property type="entry name" value="REVERSE TRANSCRIPTASE DOMAIN-CONTAINING PROTEIN"/>
    <property type="match status" value="1"/>
</dbReference>
<dbReference type="Gene3D" id="3.10.20.370">
    <property type="match status" value="1"/>
</dbReference>
<accession>A0A5D3D9R8</accession>
<dbReference type="InterPro" id="IPR043502">
    <property type="entry name" value="DNA/RNA_pol_sf"/>
</dbReference>
<sequence length="481" mass="54028">MCLEVESLGSILSVSTPSGEVMLSKDKKKACEVEIANHVLDVTLLVLDMRDFDVILGMGWLSANHAGIVYSHKEAVFNPSSTASFKFKGAGTVLVDTRELEVSLSSKSVVRKYPDGFPDELLELPPPREKSSFGIHRLAELDRCRPDSQSGIEKAEAQLQELLDKGFIQPSVSPWGAPVLFVKKKDGLMHLFIDYRELNKIDLHSGYHQLRIRDSDIPKTAFRSRYGHYEFIAMSFDLTNAPVVFLDLMNKMFKDFLDTFVIVFIDDILVYSKTEAEHEEHLYQILETLRANKLYAKFYECEFWLKKVSFLGHVVSSEGVSVDPTKIEAVTSWPRPSTISEVRSFLVLTVPDGSGSFMIYSDASKKGLGCVLMQQGKVVAYASRQLKTHEQNYPTHDLELTTVVFALKIWRHYLYGKANVVADALSWKVSHSAARITKQAPLFRDFDRAEIAVSVGKSYFTVGSIVSTADLEAEDYCCSAK</sequence>
<dbReference type="Gene3D" id="3.30.70.270">
    <property type="match status" value="1"/>
</dbReference>
<dbReference type="InterPro" id="IPR053134">
    <property type="entry name" value="RNA-dir_DNA_polymerase"/>
</dbReference>
<dbReference type="InterPro" id="IPR000477">
    <property type="entry name" value="RT_dom"/>
</dbReference>